<gene>
    <name evidence="1" type="ORF">OBO34_10300</name>
</gene>
<proteinExistence type="predicted"/>
<protein>
    <submittedName>
        <fullName evidence="1">DUF2971 domain-containing protein</fullName>
    </submittedName>
</protein>
<dbReference type="InterPro" id="IPR021352">
    <property type="entry name" value="DUF2971"/>
</dbReference>
<reference evidence="1" key="1">
    <citation type="submission" date="2022-09" db="EMBL/GenBank/DDBJ databases">
        <title>Culturomic study of gut microbiota in children with autism spectrum disorder.</title>
        <authorList>
            <person name="Efimov B.A."/>
            <person name="Chaplin A.V."/>
            <person name="Sokolova S.R."/>
            <person name="Pikina A.P."/>
            <person name="Korzhanova M."/>
            <person name="Belova V."/>
            <person name="Korostin D."/>
        </authorList>
    </citation>
    <scope>NUCLEOTIDE SEQUENCE</scope>
    <source>
        <strain evidence="1">ASD5510</strain>
    </source>
</reference>
<dbReference type="Proteomes" id="UP001065549">
    <property type="component" value="Unassembled WGS sequence"/>
</dbReference>
<dbReference type="RefSeq" id="WP_148395548.1">
    <property type="nucleotide sequence ID" value="NZ_JAJAGH010000001.1"/>
</dbReference>
<name>A0A9J6QMU3_9FIRM</name>
<sequence>MDDYNRIYHYTSADGLCGILSTGTLYFTDSLFLNDRSERKNFYLILKEYLQKAPLEKNWIKEVERRYFGENNSIFYKLINTNPSDKRAMRYFVLSCSKDRDSLPMWNYYTRSIHAAGYNLHFHTRELIRQMREHPIVEKLTAGRGSVMCRGVVYDERRKLTALDQIMRQAQAKWSKLPSQIEREVLLSKLDRAFETMSLFYKDSAFAHEREVRLVICAENERVHALPECCYQFRKVRGIQVPCLVIDVLEKGRAIAGVTAGPALDKEMAVNGVEYMLHYYGFPQTCKVSSVPLRY</sequence>
<dbReference type="Pfam" id="PF11185">
    <property type="entry name" value="DUF2971"/>
    <property type="match status" value="1"/>
</dbReference>
<evidence type="ECO:0000313" key="2">
    <source>
        <dbReference type="Proteomes" id="UP001065549"/>
    </source>
</evidence>
<comment type="caution">
    <text evidence="1">The sequence shown here is derived from an EMBL/GenBank/DDBJ whole genome shotgun (WGS) entry which is preliminary data.</text>
</comment>
<dbReference type="AlphaFoldDB" id="A0A9J6QMU3"/>
<keyword evidence="2" id="KW-1185">Reference proteome</keyword>
<evidence type="ECO:0000313" key="1">
    <source>
        <dbReference type="EMBL" id="MCU7378744.1"/>
    </source>
</evidence>
<dbReference type="EMBL" id="JAOSHN010000004">
    <property type="protein sequence ID" value="MCU7378744.1"/>
    <property type="molecule type" value="Genomic_DNA"/>
</dbReference>
<organism evidence="1 2">
    <name type="scientific">Hominibacterium faecale</name>
    <dbReference type="NCBI Taxonomy" id="2839743"/>
    <lineage>
        <taxon>Bacteria</taxon>
        <taxon>Bacillati</taxon>
        <taxon>Bacillota</taxon>
        <taxon>Clostridia</taxon>
        <taxon>Peptostreptococcales</taxon>
        <taxon>Anaerovoracaceae</taxon>
        <taxon>Hominibacterium</taxon>
    </lineage>
</organism>
<accession>A0A9J6QMU3</accession>